<evidence type="ECO:0000256" key="1">
    <source>
        <dbReference type="SAM" id="Phobius"/>
    </source>
</evidence>
<organism evidence="2 3">
    <name type="scientific">Phyllotreta striolata</name>
    <name type="common">Striped flea beetle</name>
    <name type="synonym">Crioceris striolata</name>
    <dbReference type="NCBI Taxonomy" id="444603"/>
    <lineage>
        <taxon>Eukaryota</taxon>
        <taxon>Metazoa</taxon>
        <taxon>Ecdysozoa</taxon>
        <taxon>Arthropoda</taxon>
        <taxon>Hexapoda</taxon>
        <taxon>Insecta</taxon>
        <taxon>Pterygota</taxon>
        <taxon>Neoptera</taxon>
        <taxon>Endopterygota</taxon>
        <taxon>Coleoptera</taxon>
        <taxon>Polyphaga</taxon>
        <taxon>Cucujiformia</taxon>
        <taxon>Chrysomeloidea</taxon>
        <taxon>Chrysomelidae</taxon>
        <taxon>Galerucinae</taxon>
        <taxon>Alticini</taxon>
        <taxon>Phyllotreta</taxon>
    </lineage>
</organism>
<accession>A0A9N9TK11</accession>
<gene>
    <name evidence="2" type="ORF">PHYEVI_LOCUS4158</name>
</gene>
<dbReference type="EMBL" id="OU900107">
    <property type="protein sequence ID" value="CAG9857759.1"/>
    <property type="molecule type" value="Genomic_DNA"/>
</dbReference>
<evidence type="ECO:0000313" key="2">
    <source>
        <dbReference type="EMBL" id="CAG9857759.1"/>
    </source>
</evidence>
<protein>
    <submittedName>
        <fullName evidence="2">Uncharacterized protein</fullName>
    </submittedName>
</protein>
<keyword evidence="3" id="KW-1185">Reference proteome</keyword>
<feature type="transmembrane region" description="Helical" evidence="1">
    <location>
        <begin position="15"/>
        <end position="34"/>
    </location>
</feature>
<dbReference type="OrthoDB" id="2017643at2759"/>
<reference evidence="2" key="1">
    <citation type="submission" date="2022-01" db="EMBL/GenBank/DDBJ databases">
        <authorList>
            <person name="King R."/>
        </authorList>
    </citation>
    <scope>NUCLEOTIDE SEQUENCE</scope>
</reference>
<keyword evidence="1" id="KW-0812">Transmembrane</keyword>
<dbReference type="AlphaFoldDB" id="A0A9N9TK11"/>
<sequence length="205" mass="24088">MALLGLCVRNGRGRYITKILSFGILWALTVYTLYQFRSITIDVPVPHLNSRFLLQKRMDPLTRHTDSTTESLSFDAEPFVDKSPMLTEDNLIEDIQKRMPNLPIVYWNKNKNKPMGHNNTCARFPSMFDLEFNNIYWQTLRTTNGTFQLFGAYLDKRPNNRLGPTVRILGMIDRIEPTVITYCQFWFDGRKDPVVAKSFEYKYIW</sequence>
<keyword evidence="1" id="KW-1133">Transmembrane helix</keyword>
<proteinExistence type="predicted"/>
<dbReference type="Proteomes" id="UP001153712">
    <property type="component" value="Chromosome 14"/>
</dbReference>
<evidence type="ECO:0000313" key="3">
    <source>
        <dbReference type="Proteomes" id="UP001153712"/>
    </source>
</evidence>
<name>A0A9N9TK11_PHYSR</name>
<keyword evidence="1" id="KW-0472">Membrane</keyword>